<comment type="caution">
    <text evidence="1">The sequence shown here is derived from an EMBL/GenBank/DDBJ whole genome shotgun (WGS) entry which is preliminary data.</text>
</comment>
<gene>
    <name evidence="1" type="ORF">NLG97_g6458</name>
</gene>
<dbReference type="Proteomes" id="UP001148737">
    <property type="component" value="Unassembled WGS sequence"/>
</dbReference>
<keyword evidence="2" id="KW-1185">Reference proteome</keyword>
<organism evidence="1 2">
    <name type="scientific">Lecanicillium saksenae</name>
    <dbReference type="NCBI Taxonomy" id="468837"/>
    <lineage>
        <taxon>Eukaryota</taxon>
        <taxon>Fungi</taxon>
        <taxon>Dikarya</taxon>
        <taxon>Ascomycota</taxon>
        <taxon>Pezizomycotina</taxon>
        <taxon>Sordariomycetes</taxon>
        <taxon>Hypocreomycetidae</taxon>
        <taxon>Hypocreales</taxon>
        <taxon>Cordycipitaceae</taxon>
        <taxon>Lecanicillium</taxon>
    </lineage>
</organism>
<protein>
    <submittedName>
        <fullName evidence="1">Uncharacterized protein</fullName>
    </submittedName>
</protein>
<evidence type="ECO:0000313" key="1">
    <source>
        <dbReference type="EMBL" id="KAJ3487208.1"/>
    </source>
</evidence>
<proteinExistence type="predicted"/>
<sequence length="234" mass="26788">MVDKPEKAAYIIVFGVVNALATEWTNLENLRAFQSSEACVEFLRNLPENANTAASGDIGVDLKHPNLNKDSISTATSPARSRFRVLRHAFSVPNQIDEIAFETNFAALEAGFGYFRPRNHTVLTRRGTWTQHTAIWLHVLEEDSWVEQNFGPAMPQQDYVSRTIILHAFLWKEAFEEPYEKEAAAMADLEAMKSWQQRATEMMPPATAWVQERWDIRQVPFYDTSSPDKYCDID</sequence>
<reference evidence="1" key="1">
    <citation type="submission" date="2022-07" db="EMBL/GenBank/DDBJ databases">
        <title>Genome Sequence of Lecanicillium saksenae.</title>
        <authorList>
            <person name="Buettner E."/>
        </authorList>
    </citation>
    <scope>NUCLEOTIDE SEQUENCE</scope>
    <source>
        <strain evidence="1">VT-O1</strain>
    </source>
</reference>
<dbReference type="EMBL" id="JANAKD010000855">
    <property type="protein sequence ID" value="KAJ3487208.1"/>
    <property type="molecule type" value="Genomic_DNA"/>
</dbReference>
<accession>A0ACC1QTE1</accession>
<evidence type="ECO:0000313" key="2">
    <source>
        <dbReference type="Proteomes" id="UP001148737"/>
    </source>
</evidence>
<name>A0ACC1QTE1_9HYPO</name>